<organism evidence="14 15">
    <name type="scientific">Natronospirillum operosum</name>
    <dbReference type="NCBI Taxonomy" id="2759953"/>
    <lineage>
        <taxon>Bacteria</taxon>
        <taxon>Pseudomonadati</taxon>
        <taxon>Pseudomonadota</taxon>
        <taxon>Gammaproteobacteria</taxon>
        <taxon>Oceanospirillales</taxon>
        <taxon>Natronospirillaceae</taxon>
        <taxon>Natronospirillum</taxon>
    </lineage>
</organism>
<evidence type="ECO:0000256" key="9">
    <source>
        <dbReference type="ARBA" id="ARBA00023049"/>
    </source>
</evidence>
<evidence type="ECO:0000256" key="12">
    <source>
        <dbReference type="SAM" id="Phobius"/>
    </source>
</evidence>
<dbReference type="InterPro" id="IPR050083">
    <property type="entry name" value="HtpX_protease"/>
</dbReference>
<keyword evidence="6 11" id="KW-0378">Hydrolase</keyword>
<name>A0A4Z0WD16_9GAMM</name>
<evidence type="ECO:0000256" key="7">
    <source>
        <dbReference type="ARBA" id="ARBA00022833"/>
    </source>
</evidence>
<dbReference type="Pfam" id="PF01435">
    <property type="entry name" value="Peptidase_M48"/>
    <property type="match status" value="1"/>
</dbReference>
<keyword evidence="3 11" id="KW-0645">Protease</keyword>
<dbReference type="GO" id="GO:0004222">
    <property type="term" value="F:metalloendopeptidase activity"/>
    <property type="evidence" value="ECO:0007669"/>
    <property type="project" value="InterPro"/>
</dbReference>
<gene>
    <name evidence="14" type="ORF">E4656_04975</name>
</gene>
<keyword evidence="7 11" id="KW-0862">Zinc</keyword>
<evidence type="ECO:0000256" key="6">
    <source>
        <dbReference type="ARBA" id="ARBA00022801"/>
    </source>
</evidence>
<evidence type="ECO:0000256" key="8">
    <source>
        <dbReference type="ARBA" id="ARBA00022989"/>
    </source>
</evidence>
<dbReference type="CDD" id="cd07339">
    <property type="entry name" value="M48B_HtpX_like"/>
    <property type="match status" value="1"/>
</dbReference>
<keyword evidence="10 12" id="KW-0472">Membrane</keyword>
<evidence type="ECO:0000256" key="5">
    <source>
        <dbReference type="ARBA" id="ARBA00022723"/>
    </source>
</evidence>
<dbReference type="OrthoDB" id="15218at2"/>
<keyword evidence="15" id="KW-1185">Reference proteome</keyword>
<feature type="transmembrane region" description="Helical" evidence="12">
    <location>
        <begin position="190"/>
        <end position="211"/>
    </location>
</feature>
<keyword evidence="5" id="KW-0479">Metal-binding</keyword>
<dbReference type="GO" id="GO:0046872">
    <property type="term" value="F:metal ion binding"/>
    <property type="evidence" value="ECO:0007669"/>
    <property type="project" value="UniProtKB-KW"/>
</dbReference>
<evidence type="ECO:0000256" key="4">
    <source>
        <dbReference type="ARBA" id="ARBA00022692"/>
    </source>
</evidence>
<dbReference type="GO" id="GO:0005886">
    <property type="term" value="C:plasma membrane"/>
    <property type="evidence" value="ECO:0007669"/>
    <property type="project" value="UniProtKB-SubCell"/>
</dbReference>
<proteinExistence type="inferred from homology"/>
<keyword evidence="4 12" id="KW-0812">Transmembrane</keyword>
<feature type="domain" description="Peptidase M48" evidence="13">
    <location>
        <begin position="75"/>
        <end position="284"/>
    </location>
</feature>
<feature type="transmembrane region" description="Helical" evidence="12">
    <location>
        <begin position="39"/>
        <end position="58"/>
    </location>
</feature>
<protein>
    <submittedName>
        <fullName evidence="14">Peptidase M48</fullName>
    </submittedName>
</protein>
<feature type="transmembrane region" description="Helical" evidence="12">
    <location>
        <begin position="15"/>
        <end position="33"/>
    </location>
</feature>
<keyword evidence="9 11" id="KW-0482">Metalloprotease</keyword>
<dbReference type="InterPro" id="IPR001915">
    <property type="entry name" value="Peptidase_M48"/>
</dbReference>
<dbReference type="AlphaFoldDB" id="A0A4Z0WD16"/>
<dbReference type="Gene3D" id="3.30.2010.10">
    <property type="entry name" value="Metalloproteases ('zincins'), catalytic domain"/>
    <property type="match status" value="1"/>
</dbReference>
<dbReference type="Proteomes" id="UP000297475">
    <property type="component" value="Unassembled WGS sequence"/>
</dbReference>
<evidence type="ECO:0000313" key="15">
    <source>
        <dbReference type="Proteomes" id="UP000297475"/>
    </source>
</evidence>
<evidence type="ECO:0000256" key="11">
    <source>
        <dbReference type="RuleBase" id="RU003983"/>
    </source>
</evidence>
<evidence type="ECO:0000256" key="1">
    <source>
        <dbReference type="ARBA" id="ARBA00004651"/>
    </source>
</evidence>
<dbReference type="PANTHER" id="PTHR43221">
    <property type="entry name" value="PROTEASE HTPX"/>
    <property type="match status" value="1"/>
</dbReference>
<dbReference type="PANTHER" id="PTHR43221:SF1">
    <property type="entry name" value="PROTEASE HTPX"/>
    <property type="match status" value="1"/>
</dbReference>
<dbReference type="EMBL" id="SRMF01000001">
    <property type="protein sequence ID" value="TGG95764.1"/>
    <property type="molecule type" value="Genomic_DNA"/>
</dbReference>
<evidence type="ECO:0000256" key="10">
    <source>
        <dbReference type="ARBA" id="ARBA00023136"/>
    </source>
</evidence>
<evidence type="ECO:0000259" key="13">
    <source>
        <dbReference type="Pfam" id="PF01435"/>
    </source>
</evidence>
<dbReference type="RefSeq" id="WP_135481700.1">
    <property type="nucleotide sequence ID" value="NZ_SRMF01000001.1"/>
</dbReference>
<comment type="caution">
    <text evidence="14">The sequence shown here is derived from an EMBL/GenBank/DDBJ whole genome shotgun (WGS) entry which is preliminary data.</text>
</comment>
<keyword evidence="2" id="KW-1003">Cell membrane</keyword>
<reference evidence="14 15" key="1">
    <citation type="submission" date="2019-04" db="EMBL/GenBank/DDBJ databases">
        <title>Natronospirillum operosus gen. nov., sp. nov., a haloalkaliphilic satellite isolated from decaying biomass of laboratory culture of cyanobacterium Geitlerinema sp. and proposal of Natronospirillaceae fam. nov. and Saccharospirillaceae fam. nov.</title>
        <authorList>
            <person name="Kevbrin V."/>
            <person name="Boltyanskaya Y."/>
            <person name="Koziaeva V."/>
            <person name="Grouzdev D.S."/>
            <person name="Park M."/>
            <person name="Cho J."/>
        </authorList>
    </citation>
    <scope>NUCLEOTIDE SEQUENCE [LARGE SCALE GENOMIC DNA]</scope>
    <source>
        <strain evidence="14 15">G-116</strain>
    </source>
</reference>
<comment type="cofactor">
    <cofactor evidence="11">
        <name>Zn(2+)</name>
        <dbReference type="ChEBI" id="CHEBI:29105"/>
    </cofactor>
    <text evidence="11">Binds 1 zinc ion per subunit.</text>
</comment>
<comment type="similarity">
    <text evidence="11">Belongs to the peptidase M48 family.</text>
</comment>
<dbReference type="GO" id="GO:0006508">
    <property type="term" value="P:proteolysis"/>
    <property type="evidence" value="ECO:0007669"/>
    <property type="project" value="UniProtKB-KW"/>
</dbReference>
<accession>A0A4Z0WD16</accession>
<sequence length="292" mass="32973">MNSHRLRSWKLRHQLQGMLLLLVMALLMAYLARLIGGDTLAWVATVMVVLLYLFNPVAHPDLVLSMHRARPLWPREAPDLYHTVNVLTERADLPTGPQLYYLPSPLLNAFAAGTGHNAAIALSAGLLRTLNQRELTAVIAHEMSHIANDDLRTMAFAGLVGHLTRILSLIGQVLLLFGLPWWLLQGQAPPLLPILVLLGAPLITALIQLALSRNHEFEADRRAVELSGDPEGLASALLKLERHNQPFWEQWLWFRRQPTRQHSTGLHWLRTHPPTEDRVARLRELYARSDLV</sequence>
<evidence type="ECO:0000256" key="2">
    <source>
        <dbReference type="ARBA" id="ARBA00022475"/>
    </source>
</evidence>
<keyword evidence="8 12" id="KW-1133">Transmembrane helix</keyword>
<evidence type="ECO:0000256" key="3">
    <source>
        <dbReference type="ARBA" id="ARBA00022670"/>
    </source>
</evidence>
<comment type="subcellular location">
    <subcellularLocation>
        <location evidence="1">Cell membrane</location>
        <topology evidence="1">Multi-pass membrane protein</topology>
    </subcellularLocation>
</comment>
<evidence type="ECO:0000313" key="14">
    <source>
        <dbReference type="EMBL" id="TGG95764.1"/>
    </source>
</evidence>
<feature type="transmembrane region" description="Helical" evidence="12">
    <location>
        <begin position="166"/>
        <end position="184"/>
    </location>
</feature>